<dbReference type="Proteomes" id="UP001342631">
    <property type="component" value="Unassembled WGS sequence"/>
</dbReference>
<sequence>MEMASSGHANQYAVRAYRLAIDNMNNPNPNIASPPSIESSSGESPGSRLNMRPPHVRMHPAFPSPTGDTAGEQHRQQLPE</sequence>
<evidence type="ECO:0000313" key="2">
    <source>
        <dbReference type="EMBL" id="GMU07575.1"/>
    </source>
</evidence>
<feature type="region of interest" description="Disordered" evidence="1">
    <location>
        <begin position="23"/>
        <end position="80"/>
    </location>
</feature>
<evidence type="ECO:0000313" key="3">
    <source>
        <dbReference type="Proteomes" id="UP001342631"/>
    </source>
</evidence>
<protein>
    <submittedName>
        <fullName evidence="2">Uncharacterized protein</fullName>
    </submittedName>
</protein>
<reference evidence="2 3" key="1">
    <citation type="journal article" date="2024" name="Arch. Microbiol.">
        <title>Corallococcus caeni sp. nov., a novel myxobacterium isolated from activated sludge.</title>
        <authorList>
            <person name="Tomita S."/>
            <person name="Nakai R."/>
            <person name="Kuroda K."/>
            <person name="Kurashita H."/>
            <person name="Hatamoto M."/>
            <person name="Yamaguchi T."/>
            <person name="Narihiro T."/>
        </authorList>
    </citation>
    <scope>NUCLEOTIDE SEQUENCE [LARGE SCALE GENOMIC DNA]</scope>
    <source>
        <strain evidence="2 3">NO1</strain>
    </source>
</reference>
<proteinExistence type="predicted"/>
<name>A0ABQ6QU82_9BACT</name>
<keyword evidence="3" id="KW-1185">Reference proteome</keyword>
<organism evidence="2 3">
    <name type="scientific">Corallococcus caeni</name>
    <dbReference type="NCBI Taxonomy" id="3082388"/>
    <lineage>
        <taxon>Bacteria</taxon>
        <taxon>Pseudomonadati</taxon>
        <taxon>Myxococcota</taxon>
        <taxon>Myxococcia</taxon>
        <taxon>Myxococcales</taxon>
        <taxon>Cystobacterineae</taxon>
        <taxon>Myxococcaceae</taxon>
        <taxon>Corallococcus</taxon>
    </lineage>
</organism>
<evidence type="ECO:0000256" key="1">
    <source>
        <dbReference type="SAM" id="MobiDB-lite"/>
    </source>
</evidence>
<dbReference type="EMBL" id="BTTX01000003">
    <property type="protein sequence ID" value="GMU07575.1"/>
    <property type="molecule type" value="Genomic_DNA"/>
</dbReference>
<feature type="compositionally biased region" description="Basic and acidic residues" evidence="1">
    <location>
        <begin position="71"/>
        <end position="80"/>
    </location>
</feature>
<feature type="compositionally biased region" description="Low complexity" evidence="1">
    <location>
        <begin position="23"/>
        <end position="47"/>
    </location>
</feature>
<comment type="caution">
    <text evidence="2">The sequence shown here is derived from an EMBL/GenBank/DDBJ whole genome shotgun (WGS) entry which is preliminary data.</text>
</comment>
<gene>
    <name evidence="2" type="ORF">ASNO1_38280</name>
</gene>
<accession>A0ABQ6QU82</accession>